<dbReference type="AlphaFoldDB" id="A0A9J6H2I4"/>
<dbReference type="GO" id="GO:0005245">
    <property type="term" value="F:voltage-gated calcium channel activity"/>
    <property type="evidence" value="ECO:0007669"/>
    <property type="project" value="TreeGrafter"/>
</dbReference>
<keyword evidence="3" id="KW-1185">Reference proteome</keyword>
<dbReference type="InterPro" id="IPR051173">
    <property type="entry name" value="Ca_channel_alpha-2/delta"/>
</dbReference>
<reference evidence="2 3" key="1">
    <citation type="journal article" date="2020" name="Cell">
        <title>Large-Scale Comparative Analyses of Tick Genomes Elucidate Their Genetic Diversity and Vector Capacities.</title>
        <authorList>
            <consortium name="Tick Genome and Microbiome Consortium (TIGMIC)"/>
            <person name="Jia N."/>
            <person name="Wang J."/>
            <person name="Shi W."/>
            <person name="Du L."/>
            <person name="Sun Y."/>
            <person name="Zhan W."/>
            <person name="Jiang J.F."/>
            <person name="Wang Q."/>
            <person name="Zhang B."/>
            <person name="Ji P."/>
            <person name="Bell-Sakyi L."/>
            <person name="Cui X.M."/>
            <person name="Yuan T.T."/>
            <person name="Jiang B.G."/>
            <person name="Yang W.F."/>
            <person name="Lam T.T."/>
            <person name="Chang Q.C."/>
            <person name="Ding S.J."/>
            <person name="Wang X.J."/>
            <person name="Zhu J.G."/>
            <person name="Ruan X.D."/>
            <person name="Zhao L."/>
            <person name="Wei J.T."/>
            <person name="Ye R.Z."/>
            <person name="Que T.C."/>
            <person name="Du C.H."/>
            <person name="Zhou Y.H."/>
            <person name="Cheng J.X."/>
            <person name="Dai P.F."/>
            <person name="Guo W.B."/>
            <person name="Han X.H."/>
            <person name="Huang E.J."/>
            <person name="Li L.F."/>
            <person name="Wei W."/>
            <person name="Gao Y.C."/>
            <person name="Liu J.Z."/>
            <person name="Shao H.Z."/>
            <person name="Wang X."/>
            <person name="Wang C.C."/>
            <person name="Yang T.C."/>
            <person name="Huo Q.B."/>
            <person name="Li W."/>
            <person name="Chen H.Y."/>
            <person name="Chen S.E."/>
            <person name="Zhou L.G."/>
            <person name="Ni X.B."/>
            <person name="Tian J.H."/>
            <person name="Sheng Y."/>
            <person name="Liu T."/>
            <person name="Pan Y.S."/>
            <person name="Xia L.Y."/>
            <person name="Li J."/>
            <person name="Zhao F."/>
            <person name="Cao W.C."/>
        </authorList>
    </citation>
    <scope>NUCLEOTIDE SEQUENCE [LARGE SCALE GENOMIC DNA]</scope>
    <source>
        <strain evidence="2">HaeL-2018</strain>
    </source>
</reference>
<dbReference type="Gene3D" id="3.30.450.20">
    <property type="entry name" value="PAS domain"/>
    <property type="match status" value="1"/>
</dbReference>
<dbReference type="OrthoDB" id="6504487at2759"/>
<evidence type="ECO:0000313" key="2">
    <source>
        <dbReference type="EMBL" id="KAH9381962.1"/>
    </source>
</evidence>
<proteinExistence type="predicted"/>
<dbReference type="GO" id="GO:0005891">
    <property type="term" value="C:voltage-gated calcium channel complex"/>
    <property type="evidence" value="ECO:0007669"/>
    <property type="project" value="TreeGrafter"/>
</dbReference>
<dbReference type="VEuPathDB" id="VectorBase:HLOH_049701"/>
<accession>A0A9J6H2I4</accession>
<protein>
    <recommendedName>
        <fullName evidence="1">Voltage-dependent calcium channel alpha-2/delta subunit conserved region domain-containing protein</fullName>
    </recommendedName>
</protein>
<organism evidence="2 3">
    <name type="scientific">Haemaphysalis longicornis</name>
    <name type="common">Bush tick</name>
    <dbReference type="NCBI Taxonomy" id="44386"/>
    <lineage>
        <taxon>Eukaryota</taxon>
        <taxon>Metazoa</taxon>
        <taxon>Ecdysozoa</taxon>
        <taxon>Arthropoda</taxon>
        <taxon>Chelicerata</taxon>
        <taxon>Arachnida</taxon>
        <taxon>Acari</taxon>
        <taxon>Parasitiformes</taxon>
        <taxon>Ixodida</taxon>
        <taxon>Ixodoidea</taxon>
        <taxon>Ixodidae</taxon>
        <taxon>Haemaphysalinae</taxon>
        <taxon>Haemaphysalis</taxon>
    </lineage>
</organism>
<evidence type="ECO:0000259" key="1">
    <source>
        <dbReference type="Pfam" id="PF08473"/>
    </source>
</evidence>
<dbReference type="Proteomes" id="UP000821853">
    <property type="component" value="Chromosome 9"/>
</dbReference>
<dbReference type="PANTHER" id="PTHR10166">
    <property type="entry name" value="VOLTAGE-DEPENDENT CALCIUM CHANNEL SUBUNIT ALPHA-2/DELTA-RELATED"/>
    <property type="match status" value="1"/>
</dbReference>
<dbReference type="OMA" id="CELAPRY"/>
<feature type="domain" description="Voltage-dependent calcium channel alpha-2/delta subunit conserved region" evidence="1">
    <location>
        <begin position="288"/>
        <end position="392"/>
    </location>
</feature>
<dbReference type="InterPro" id="IPR013680">
    <property type="entry name" value="VDCC_a2/dsu"/>
</dbReference>
<dbReference type="EMBL" id="JABSTR010000011">
    <property type="protein sequence ID" value="KAH9381962.1"/>
    <property type="molecule type" value="Genomic_DNA"/>
</dbReference>
<gene>
    <name evidence="2" type="ORF">HPB48_019313</name>
</gene>
<dbReference type="Pfam" id="PF08473">
    <property type="entry name" value="VGCC_alpha2"/>
    <property type="match status" value="1"/>
</dbReference>
<name>A0A9J6H2I4_HAELO</name>
<evidence type="ECO:0000313" key="3">
    <source>
        <dbReference type="Proteomes" id="UP000821853"/>
    </source>
</evidence>
<dbReference type="PANTHER" id="PTHR10166:SF67">
    <property type="entry name" value="VWFA DOMAIN-CONTAINING PROTEIN"/>
    <property type="match status" value="1"/>
</dbReference>
<sequence length="475" mass="53087">MGVDVSLEELKDHEPTYKIGPSGYSFMVNRNGYVLYHPDIKLQVRTIHTHPMPRYYLVATITINLVNLLQLGSLEEPLDIDFLDVEIENPLKERIRKMMIEGHTGHETLVSLVRMPDEKHLVPQNMVYHYRHMNDSEFRRYCKNIPRPKGLTGNISQVLEAYRADHRQCTWGPNATRESVIMAAKAVDIYVKKSELRPAVVGLIVEERVIHASLMTMSANGSSGEHLRCADEVGKFVGAVDPELMDDMLKKSVYFKWLPTLGVGWGAESARVSSSSSAAAERGGRYIPDDYRVCTTREALYHFGNRSRYFMSSFDCGNCSRQYGVERVGYTNVILVVSTVPCAPVFCDPPPTPLQAPVEVEDPAPCDHPLRYRKRPDKCYADHEREDYHVCGGGSRLDVASALQLLLASALATFAIVTRPETPMKLNEGTEAATGQQATLAVREQGVLVQDRVMLRSLVSNSAGSVRVLSCSRIV</sequence>
<comment type="caution">
    <text evidence="2">The sequence shown here is derived from an EMBL/GenBank/DDBJ whole genome shotgun (WGS) entry which is preliminary data.</text>
</comment>